<evidence type="ECO:0000256" key="2">
    <source>
        <dbReference type="ARBA" id="ARBA00023125"/>
    </source>
</evidence>
<sequence>MMTPSRSLMSPKNDTVVVNDTKSNADGGVAAVDRAFAILSAFEPDRTSLPLAEIARRTGLYKSTILRLMSSLERAGFIRRFADGQYGVGHEPLRLAQIYQASFRLRDTIYPVLEALTEESGETSSFYVIENDTRVVLFRVEPKRAVRFSIHEGDRFPLHAGASGKVLRAFGPPADRALAEVRERFWATSFGERDPDTSSISAPVFGVANEFKGALTLSGPSERFNKDQLQAARLLLLKRAAQATNLLGGSNRDLLVALEQIESK</sequence>
<dbReference type="InterPro" id="IPR014757">
    <property type="entry name" value="Tscrpt_reg_IclR_C"/>
</dbReference>
<evidence type="ECO:0000256" key="1">
    <source>
        <dbReference type="ARBA" id="ARBA00023015"/>
    </source>
</evidence>
<accession>V7D4Q4</accession>
<dbReference type="PATRIC" id="fig|1388762.3.peg.5395"/>
<dbReference type="AlphaFoldDB" id="V7D4Q4"/>
<dbReference type="InterPro" id="IPR050707">
    <property type="entry name" value="HTH_MetabolicPath_Reg"/>
</dbReference>
<dbReference type="InterPro" id="IPR029016">
    <property type="entry name" value="GAF-like_dom_sf"/>
</dbReference>
<keyword evidence="3" id="KW-0804">Transcription</keyword>
<gene>
    <name evidence="6" type="ORF">O164_28480</name>
</gene>
<keyword evidence="2" id="KW-0238">DNA-binding</keyword>
<evidence type="ECO:0000259" key="4">
    <source>
        <dbReference type="PROSITE" id="PS51077"/>
    </source>
</evidence>
<evidence type="ECO:0000259" key="5">
    <source>
        <dbReference type="PROSITE" id="PS51078"/>
    </source>
</evidence>
<dbReference type="RefSeq" id="WP_023663180.1">
    <property type="nucleotide sequence ID" value="NZ_AXUP01000512.1"/>
</dbReference>
<dbReference type="SUPFAM" id="SSF46785">
    <property type="entry name" value="Winged helix' DNA-binding domain"/>
    <property type="match status" value="1"/>
</dbReference>
<dbReference type="InterPro" id="IPR036388">
    <property type="entry name" value="WH-like_DNA-bd_sf"/>
</dbReference>
<feature type="domain" description="IclR-ED" evidence="5">
    <location>
        <begin position="91"/>
        <end position="249"/>
    </location>
</feature>
<evidence type="ECO:0000313" key="7">
    <source>
        <dbReference type="Proteomes" id="UP000018511"/>
    </source>
</evidence>
<dbReference type="SMART" id="SM00346">
    <property type="entry name" value="HTH_ICLR"/>
    <property type="match status" value="1"/>
</dbReference>
<dbReference type="PROSITE" id="PS51077">
    <property type="entry name" value="HTH_ICLR"/>
    <property type="match status" value="1"/>
</dbReference>
<dbReference type="Pfam" id="PF09339">
    <property type="entry name" value="HTH_IclR"/>
    <property type="match status" value="1"/>
</dbReference>
<dbReference type="Proteomes" id="UP000018511">
    <property type="component" value="Unassembled WGS sequence"/>
</dbReference>
<dbReference type="Gene3D" id="1.10.10.10">
    <property type="entry name" value="Winged helix-like DNA-binding domain superfamily/Winged helix DNA-binding domain"/>
    <property type="match status" value="1"/>
</dbReference>
<dbReference type="EMBL" id="AXUP01000512">
    <property type="protein sequence ID" value="ESW36653.1"/>
    <property type="molecule type" value="Genomic_DNA"/>
</dbReference>
<dbReference type="PROSITE" id="PS51078">
    <property type="entry name" value="ICLR_ED"/>
    <property type="match status" value="1"/>
</dbReference>
<proteinExistence type="predicted"/>
<protein>
    <submittedName>
        <fullName evidence="6">Transcriptional regulator</fullName>
    </submittedName>
</protein>
<feature type="domain" description="HTH iclR-type" evidence="4">
    <location>
        <begin position="29"/>
        <end position="90"/>
    </location>
</feature>
<dbReference type="GO" id="GO:0003700">
    <property type="term" value="F:DNA-binding transcription factor activity"/>
    <property type="evidence" value="ECO:0007669"/>
    <property type="project" value="TreeGrafter"/>
</dbReference>
<dbReference type="PANTHER" id="PTHR30136:SF39">
    <property type="entry name" value="TRANSCRIPTIONAL REGULATORY PROTEIN"/>
    <property type="match status" value="1"/>
</dbReference>
<dbReference type="Gene3D" id="3.30.450.40">
    <property type="match status" value="2"/>
</dbReference>
<dbReference type="InterPro" id="IPR036390">
    <property type="entry name" value="WH_DNA-bd_sf"/>
</dbReference>
<dbReference type="SUPFAM" id="SSF55781">
    <property type="entry name" value="GAF domain-like"/>
    <property type="match status" value="1"/>
</dbReference>
<dbReference type="PANTHER" id="PTHR30136">
    <property type="entry name" value="HELIX-TURN-HELIX TRANSCRIPTIONAL REGULATOR, ICLR FAMILY"/>
    <property type="match status" value="1"/>
</dbReference>
<evidence type="ECO:0000256" key="3">
    <source>
        <dbReference type="ARBA" id="ARBA00023163"/>
    </source>
</evidence>
<dbReference type="InterPro" id="IPR005471">
    <property type="entry name" value="Tscrpt_reg_IclR_N"/>
</dbReference>
<evidence type="ECO:0000313" key="6">
    <source>
        <dbReference type="EMBL" id="ESW36653.1"/>
    </source>
</evidence>
<comment type="caution">
    <text evidence="6">The sequence shown here is derived from an EMBL/GenBank/DDBJ whole genome shotgun (WGS) entry which is preliminary data.</text>
</comment>
<dbReference type="GO" id="GO:0045892">
    <property type="term" value="P:negative regulation of DNA-templated transcription"/>
    <property type="evidence" value="ECO:0007669"/>
    <property type="project" value="TreeGrafter"/>
</dbReference>
<name>V7D4Q4_9PSED</name>
<dbReference type="Pfam" id="PF01614">
    <property type="entry name" value="IclR_C"/>
    <property type="match status" value="2"/>
</dbReference>
<dbReference type="GO" id="GO:0003677">
    <property type="term" value="F:DNA binding"/>
    <property type="evidence" value="ECO:0007669"/>
    <property type="project" value="UniProtKB-KW"/>
</dbReference>
<organism evidence="6 7">
    <name type="scientific">Pseudomonas taiwanensis SJ9</name>
    <dbReference type="NCBI Taxonomy" id="1388762"/>
    <lineage>
        <taxon>Bacteria</taxon>
        <taxon>Pseudomonadati</taxon>
        <taxon>Pseudomonadota</taxon>
        <taxon>Gammaproteobacteria</taxon>
        <taxon>Pseudomonadales</taxon>
        <taxon>Pseudomonadaceae</taxon>
        <taxon>Pseudomonas</taxon>
    </lineage>
</organism>
<reference evidence="6 7" key="1">
    <citation type="submission" date="2013-10" db="EMBL/GenBank/DDBJ databases">
        <title>Whole Genome Shotgun Sequence of Pseudomonas taiwanensis SJ9.</title>
        <authorList>
            <person name="Hong S.-J."/>
            <person name="Shin J.-H."/>
        </authorList>
    </citation>
    <scope>NUCLEOTIDE SEQUENCE [LARGE SCALE GENOMIC DNA]</scope>
    <source>
        <strain evidence="6 7">SJ9</strain>
    </source>
</reference>
<keyword evidence="1" id="KW-0805">Transcription regulation</keyword>